<keyword evidence="1" id="KW-0812">Transmembrane</keyword>
<feature type="transmembrane region" description="Helical" evidence="1">
    <location>
        <begin position="7"/>
        <end position="29"/>
    </location>
</feature>
<dbReference type="AlphaFoldDB" id="A0A1V9FCP8"/>
<protein>
    <submittedName>
        <fullName evidence="2">Uncharacterized protein</fullName>
    </submittedName>
</protein>
<evidence type="ECO:0000256" key="1">
    <source>
        <dbReference type="SAM" id="Phobius"/>
    </source>
</evidence>
<evidence type="ECO:0000313" key="2">
    <source>
        <dbReference type="EMBL" id="OQP56057.1"/>
    </source>
</evidence>
<dbReference type="EMBL" id="LVXG01000002">
    <property type="protein sequence ID" value="OQP56057.1"/>
    <property type="molecule type" value="Genomic_DNA"/>
</dbReference>
<keyword evidence="3" id="KW-1185">Reference proteome</keyword>
<organism evidence="2 3">
    <name type="scientific">Niastella yeongjuensis</name>
    <dbReference type="NCBI Taxonomy" id="354355"/>
    <lineage>
        <taxon>Bacteria</taxon>
        <taxon>Pseudomonadati</taxon>
        <taxon>Bacteroidota</taxon>
        <taxon>Chitinophagia</taxon>
        <taxon>Chitinophagales</taxon>
        <taxon>Chitinophagaceae</taxon>
        <taxon>Niastella</taxon>
    </lineage>
</organism>
<accession>A0A1V9FCP8</accession>
<proteinExistence type="predicted"/>
<feature type="transmembrane region" description="Helical" evidence="1">
    <location>
        <begin position="41"/>
        <end position="61"/>
    </location>
</feature>
<name>A0A1V9FCP8_9BACT</name>
<evidence type="ECO:0000313" key="3">
    <source>
        <dbReference type="Proteomes" id="UP000192610"/>
    </source>
</evidence>
<keyword evidence="1" id="KW-1133">Transmembrane helix</keyword>
<dbReference type="Proteomes" id="UP000192610">
    <property type="component" value="Unassembled WGS sequence"/>
</dbReference>
<reference evidence="3" key="1">
    <citation type="submission" date="2016-04" db="EMBL/GenBank/DDBJ databases">
        <authorList>
            <person name="Chen L."/>
            <person name="Zhuang W."/>
            <person name="Wang G."/>
        </authorList>
    </citation>
    <scope>NUCLEOTIDE SEQUENCE [LARGE SCALE GENOMIC DNA]</scope>
    <source>
        <strain evidence="3">17621</strain>
    </source>
</reference>
<comment type="caution">
    <text evidence="2">The sequence shown here is derived from an EMBL/GenBank/DDBJ whole genome shotgun (WGS) entry which is preliminary data.</text>
</comment>
<gene>
    <name evidence="2" type="ORF">A4H97_20975</name>
</gene>
<sequence length="64" mass="7379">MFSKYTVIGQIYTAIAQNCTFIYSFMMYPHFYLFSIGINKAILDANIISSFYSLPFGGIFLQKK</sequence>
<keyword evidence="1" id="KW-0472">Membrane</keyword>